<evidence type="ECO:0000256" key="2">
    <source>
        <dbReference type="ARBA" id="ARBA00009259"/>
    </source>
</evidence>
<feature type="region of interest" description="Disordered" evidence="10">
    <location>
        <begin position="1"/>
        <end position="113"/>
    </location>
</feature>
<dbReference type="Proteomes" id="UP000504637">
    <property type="component" value="Unplaced"/>
</dbReference>
<reference evidence="12" key="1">
    <citation type="submission" date="2020-01" db="EMBL/GenBank/DDBJ databases">
        <authorList>
            <consortium name="DOE Joint Genome Institute"/>
            <person name="Haridas S."/>
            <person name="Albert R."/>
            <person name="Binder M."/>
            <person name="Bloem J."/>
            <person name="Labutti K."/>
            <person name="Salamov A."/>
            <person name="Andreopoulos B."/>
            <person name="Baker S.E."/>
            <person name="Barry K."/>
            <person name="Bills G."/>
            <person name="Bluhm B.H."/>
            <person name="Cannon C."/>
            <person name="Castanera R."/>
            <person name="Culley D.E."/>
            <person name="Daum C."/>
            <person name="Ezra D."/>
            <person name="Gonzalez J.B."/>
            <person name="Henrissat B."/>
            <person name="Kuo A."/>
            <person name="Liang C."/>
            <person name="Lipzen A."/>
            <person name="Lutzoni F."/>
            <person name="Magnuson J."/>
            <person name="Mondo S."/>
            <person name="Nolan M."/>
            <person name="Ohm R."/>
            <person name="Pangilinan J."/>
            <person name="Park H.-J."/>
            <person name="Ramirez L."/>
            <person name="Alfaro M."/>
            <person name="Sun H."/>
            <person name="Tritt A."/>
            <person name="Yoshinaga Y."/>
            <person name="Zwiers L.-H."/>
            <person name="Turgeon B.G."/>
            <person name="Goodwin S.B."/>
            <person name="Spatafora J.W."/>
            <person name="Crous P.W."/>
            <person name="Grigoriev I.V."/>
        </authorList>
    </citation>
    <scope>NUCLEOTIDE SEQUENCE</scope>
    <source>
        <strain evidence="12">CBS 342.82</strain>
    </source>
</reference>
<protein>
    <recommendedName>
        <fullName evidence="3 9">Mediator of RNA polymerase II transcription subunit 19</fullName>
    </recommendedName>
    <alternativeName>
        <fullName evidence="8 9">Mediator complex subunit 19</fullName>
    </alternativeName>
</protein>
<feature type="compositionally biased region" description="Acidic residues" evidence="10">
    <location>
        <begin position="319"/>
        <end position="328"/>
    </location>
</feature>
<evidence type="ECO:0000256" key="4">
    <source>
        <dbReference type="ARBA" id="ARBA00023015"/>
    </source>
</evidence>
<evidence type="ECO:0000256" key="10">
    <source>
        <dbReference type="SAM" id="MobiDB-lite"/>
    </source>
</evidence>
<evidence type="ECO:0000256" key="8">
    <source>
        <dbReference type="ARBA" id="ARBA00032018"/>
    </source>
</evidence>
<evidence type="ECO:0000256" key="1">
    <source>
        <dbReference type="ARBA" id="ARBA00004123"/>
    </source>
</evidence>
<reference evidence="12" key="3">
    <citation type="submission" date="2025-08" db="UniProtKB">
        <authorList>
            <consortium name="RefSeq"/>
        </authorList>
    </citation>
    <scope>IDENTIFICATION</scope>
    <source>
        <strain evidence="12">CBS 342.82</strain>
    </source>
</reference>
<keyword evidence="5 9" id="KW-0010">Activator</keyword>
<evidence type="ECO:0000256" key="7">
    <source>
        <dbReference type="ARBA" id="ARBA00023242"/>
    </source>
</evidence>
<evidence type="ECO:0000256" key="3">
    <source>
        <dbReference type="ARBA" id="ARBA00019615"/>
    </source>
</evidence>
<sequence length="356" mass="38294">MSPSWQSQNSASHKRTYDQSIADDASIPTPPSTAGLLGQAGFRGIAGDGGEDPESQNSATGPARENRADHRAVKAMESEDTVMSDAPSVDAENRRTDHERHQAQGESSKAPVSHAKALYKISATPILRSQPHATQNVISLYNLQDIQASVARKDPITGAKINRLRKSYEGKLKLLGLEGRNKAQANQRELEGLAEEAWDDPQPDGRTYFDMCFEGIEIGNEAAETNLLASLSSAFSFNVGRLPGKDHDEWKNLLGLDDASAATSGKATPAHNGVRPTAAAAAIIKTAPNTAVRNSAPASPANLAGRPDRTNKRRRYDDSSFEGYEEDGYSTGGVDDTGRRVSGSQKRQKRKVSVSR</sequence>
<keyword evidence="11" id="KW-1185">Reference proteome</keyword>
<evidence type="ECO:0000313" key="12">
    <source>
        <dbReference type="RefSeq" id="XP_033463559.1"/>
    </source>
</evidence>
<comment type="subunit">
    <text evidence="9">Component of the Mediator complex.</text>
</comment>
<accession>A0A6J3MFA2</accession>
<keyword evidence="7 9" id="KW-0539">Nucleus</keyword>
<comment type="similarity">
    <text evidence="2 9">Belongs to the Mediator complex subunit 19 family.</text>
</comment>
<feature type="compositionally biased region" description="Basic and acidic residues" evidence="10">
    <location>
        <begin position="306"/>
        <end position="318"/>
    </location>
</feature>
<feature type="compositionally biased region" description="Basic residues" evidence="10">
    <location>
        <begin position="346"/>
        <end position="356"/>
    </location>
</feature>
<feature type="compositionally biased region" description="Basic and acidic residues" evidence="10">
    <location>
        <begin position="64"/>
        <end position="77"/>
    </location>
</feature>
<gene>
    <name evidence="9" type="primary">MED19</name>
    <name evidence="12" type="ORF">K489DRAFT_332538</name>
</gene>
<feature type="compositionally biased region" description="Basic and acidic residues" evidence="10">
    <location>
        <begin position="91"/>
        <end position="103"/>
    </location>
</feature>
<dbReference type="GO" id="GO:0006357">
    <property type="term" value="P:regulation of transcription by RNA polymerase II"/>
    <property type="evidence" value="ECO:0007669"/>
    <property type="project" value="InterPro"/>
</dbReference>
<dbReference type="Pfam" id="PF08633">
    <property type="entry name" value="Rox3"/>
    <property type="match status" value="1"/>
</dbReference>
<dbReference type="InterPro" id="IPR013942">
    <property type="entry name" value="Mediator_Med19_fun"/>
</dbReference>
<proteinExistence type="inferred from homology"/>
<dbReference type="RefSeq" id="XP_033463559.1">
    <property type="nucleotide sequence ID" value="XM_033602162.1"/>
</dbReference>
<feature type="region of interest" description="Disordered" evidence="10">
    <location>
        <begin position="291"/>
        <end position="356"/>
    </location>
</feature>
<evidence type="ECO:0000256" key="6">
    <source>
        <dbReference type="ARBA" id="ARBA00023163"/>
    </source>
</evidence>
<dbReference type="AlphaFoldDB" id="A0A6J3MFA2"/>
<organism evidence="12">
    <name type="scientific">Dissoconium aciculare CBS 342.82</name>
    <dbReference type="NCBI Taxonomy" id="1314786"/>
    <lineage>
        <taxon>Eukaryota</taxon>
        <taxon>Fungi</taxon>
        <taxon>Dikarya</taxon>
        <taxon>Ascomycota</taxon>
        <taxon>Pezizomycotina</taxon>
        <taxon>Dothideomycetes</taxon>
        <taxon>Dothideomycetidae</taxon>
        <taxon>Mycosphaerellales</taxon>
        <taxon>Dissoconiaceae</taxon>
        <taxon>Dissoconium</taxon>
    </lineage>
</organism>
<name>A0A6J3MFA2_9PEZI</name>
<keyword evidence="4 9" id="KW-0805">Transcription regulation</keyword>
<dbReference type="GO" id="GO:0003712">
    <property type="term" value="F:transcription coregulator activity"/>
    <property type="evidence" value="ECO:0007669"/>
    <property type="project" value="InterPro"/>
</dbReference>
<reference evidence="12" key="2">
    <citation type="submission" date="2020-04" db="EMBL/GenBank/DDBJ databases">
        <authorList>
            <consortium name="NCBI Genome Project"/>
        </authorList>
    </citation>
    <scope>NUCLEOTIDE SEQUENCE</scope>
    <source>
        <strain evidence="12">CBS 342.82</strain>
    </source>
</reference>
<evidence type="ECO:0000256" key="9">
    <source>
        <dbReference type="RuleBase" id="RU364151"/>
    </source>
</evidence>
<feature type="compositionally biased region" description="Polar residues" evidence="10">
    <location>
        <begin position="1"/>
        <end position="11"/>
    </location>
</feature>
<dbReference type="OrthoDB" id="2160599at2759"/>
<keyword evidence="6 9" id="KW-0804">Transcription</keyword>
<evidence type="ECO:0000256" key="5">
    <source>
        <dbReference type="ARBA" id="ARBA00023159"/>
    </source>
</evidence>
<comment type="subcellular location">
    <subcellularLocation>
        <location evidence="1 9">Nucleus</location>
    </subcellularLocation>
</comment>
<dbReference type="GO" id="GO:0016592">
    <property type="term" value="C:mediator complex"/>
    <property type="evidence" value="ECO:0007669"/>
    <property type="project" value="InterPro"/>
</dbReference>
<comment type="function">
    <text evidence="9">Component of the Mediator complex, a coactivator involved in the regulated transcription of nearly all RNA polymerase II-dependent genes. Mediator functions as a bridge to convey information from gene-specific regulatory proteins to the basal RNA polymerase II transcription machinery. Mediator is recruited to promoters by direct interactions with regulatory proteins and serves as a scaffold for the assembly of a functional preinitiation complex with RNA polymerase II and the general transcription factors.</text>
</comment>
<evidence type="ECO:0000313" key="11">
    <source>
        <dbReference type="Proteomes" id="UP000504637"/>
    </source>
</evidence>